<dbReference type="GO" id="GO:0004725">
    <property type="term" value="F:protein tyrosine phosphatase activity"/>
    <property type="evidence" value="ECO:0007669"/>
    <property type="project" value="InterPro"/>
</dbReference>
<sequence>DRRLCAPQEVCVQDGLFGQCQAGSAQDRPYFQVTSPVLQRLQDVLRHLMGCQWQDGVTQYVISQEMERIPRLRPAALAGARGQGQVGFLPLRGSPRRALLPPEPGMPAGLPAALLQRYLEHLLLPPPPHAAGSDPWARLWLQFGYQDGAHQLPGGTARQSPETASLLGRVPAQALFGDRPLCPPMAGSRGQDWGASLPGPGRALPAPGEERPHGPLPAPGSRTACGSLETSGTWRSGSSRHPWPPSHPLRRQVRLHPVCLHAWCSISHPKPLPPASQALGRSLLGGPSTSLPPLQVTEGDMQHGEEPVPPSSTPPPLKTTSSSPVDVPRGWGGYSPAPPAEPQRGHGGDTLSPGMLVAVEKKSYTEAKGGGGAQRGTRPPDEYGYIVTDQKPLGLAAGVRLLELLAKRVHLSTASFINISVVGPALTFRVRQNAQNLSLADVASRAEQMKAELEAELGLKIVQTGVGERNEAAAYPHPSRFGDGFHSVLLTFIALACVAGVSIAAAAAFCLRQHARQREKERLAALGPEGAADSTLEYQELCRQHMATKSLFGRAEAPAAAAETSRVSSVSSQFSDAPQHSPSSHSSTPSWCEEPVQSNMDISTGHMILAYMEDHLRNRDRLAKEWQALCAYQAEPSVCSIAQSEANLKKNRNPDYVPYDHVRIKLKAESNPSRSDFINASPIIEHDPRMPAYIATQGPLSHTIADFWQMVWEHGCTVIVMLSPLAEDSVKQCDRYWPDEGSSLYHIYEVNLVSEHIWCEDFLVRSFYLKNVQSQETRTLTQFHFLSWPADSIPATTRPLLDFRRKVNKCYRGRSCPIIVHCSDGAGRTGTYILVDMVLNRMAKGVKEIDIAATLEHIRDQRPGMVQTKDQFEFALTAVAEEVNAILKAAAAVTATRPPLPSRLLLCPPPTPCPLPTASSALPAL</sequence>
<organism evidence="17 18">
    <name type="scientific">Anas platyrhynchos</name>
    <name type="common">Mallard</name>
    <name type="synonym">Anas boschas</name>
    <dbReference type="NCBI Taxonomy" id="8839"/>
    <lineage>
        <taxon>Eukaryota</taxon>
        <taxon>Metazoa</taxon>
        <taxon>Chordata</taxon>
        <taxon>Craniata</taxon>
        <taxon>Vertebrata</taxon>
        <taxon>Euteleostomi</taxon>
        <taxon>Archelosauria</taxon>
        <taxon>Archosauria</taxon>
        <taxon>Dinosauria</taxon>
        <taxon>Saurischia</taxon>
        <taxon>Theropoda</taxon>
        <taxon>Coelurosauria</taxon>
        <taxon>Aves</taxon>
        <taxon>Neognathae</taxon>
        <taxon>Galloanserae</taxon>
        <taxon>Anseriformes</taxon>
        <taxon>Anatidae</taxon>
        <taxon>Anatinae</taxon>
        <taxon>Anas</taxon>
    </lineage>
</organism>
<evidence type="ECO:0000256" key="10">
    <source>
        <dbReference type="ARBA" id="ARBA00023329"/>
    </source>
</evidence>
<feature type="compositionally biased region" description="Low complexity" evidence="13">
    <location>
        <begin position="567"/>
        <end position="590"/>
    </location>
</feature>
<dbReference type="GO" id="GO:0030658">
    <property type="term" value="C:transport vesicle membrane"/>
    <property type="evidence" value="ECO:0007669"/>
    <property type="project" value="UniProtKB-SubCell"/>
</dbReference>
<dbReference type="GO" id="GO:0051046">
    <property type="term" value="P:regulation of secretion"/>
    <property type="evidence" value="ECO:0007669"/>
    <property type="project" value="TreeGrafter"/>
</dbReference>
<feature type="compositionally biased region" description="Low complexity" evidence="13">
    <location>
        <begin position="279"/>
        <end position="294"/>
    </location>
</feature>
<keyword evidence="3 14" id="KW-0812">Transmembrane</keyword>
<feature type="compositionally biased region" description="Polar residues" evidence="13">
    <location>
        <begin position="228"/>
        <end position="239"/>
    </location>
</feature>
<comment type="subcellular location">
    <subcellularLocation>
        <location evidence="1">Cytoplasmic vesicle</location>
        <location evidence="1">Secretory vesicle membrane</location>
        <topology evidence="1">Single-pass type I membrane protein</topology>
    </subcellularLocation>
    <subcellularLocation>
        <location evidence="12">Synapse</location>
    </subcellularLocation>
</comment>
<evidence type="ECO:0000256" key="3">
    <source>
        <dbReference type="ARBA" id="ARBA00022692"/>
    </source>
</evidence>
<dbReference type="InterPro" id="IPR003595">
    <property type="entry name" value="Tyr_Pase_cat"/>
</dbReference>
<dbReference type="PANTHER" id="PTHR46106:SF1">
    <property type="entry name" value="RECEPTOR-TYPE TYROSINE-PROTEIN PHOSPHATASE-LIKE N"/>
    <property type="match status" value="1"/>
</dbReference>
<dbReference type="Pfam" id="PF00102">
    <property type="entry name" value="Y_phosphatase"/>
    <property type="match status" value="1"/>
</dbReference>
<evidence type="ECO:0000256" key="8">
    <source>
        <dbReference type="ARBA" id="ARBA00023170"/>
    </source>
</evidence>
<dbReference type="Gene3D" id="3.90.190.10">
    <property type="entry name" value="Protein tyrosine phosphatase superfamily"/>
    <property type="match status" value="1"/>
</dbReference>
<dbReference type="InterPro" id="IPR029403">
    <property type="entry name" value="RESP18_dom"/>
</dbReference>
<dbReference type="InterPro" id="IPR038112">
    <property type="entry name" value="Receptor_IA-2_ectodomain_sf"/>
</dbReference>
<evidence type="ECO:0000256" key="11">
    <source>
        <dbReference type="ARBA" id="ARBA00025723"/>
    </source>
</evidence>
<feature type="region of interest" description="Disordered" evidence="13">
    <location>
        <begin position="181"/>
        <end position="248"/>
    </location>
</feature>
<dbReference type="InterPro" id="IPR033522">
    <property type="entry name" value="IA-2/IA-2_beta"/>
</dbReference>
<reference evidence="17" key="3">
    <citation type="submission" date="2025-09" db="UniProtKB">
        <authorList>
            <consortium name="Ensembl"/>
        </authorList>
    </citation>
    <scope>IDENTIFICATION</scope>
</reference>
<evidence type="ECO:0000256" key="5">
    <source>
        <dbReference type="ARBA" id="ARBA00022989"/>
    </source>
</evidence>
<dbReference type="SMART" id="SM00404">
    <property type="entry name" value="PTPc_motif"/>
    <property type="match status" value="1"/>
</dbReference>
<evidence type="ECO:0000259" key="15">
    <source>
        <dbReference type="PROSITE" id="PS50055"/>
    </source>
</evidence>
<name>A0A8B9SLA6_ANAPL</name>
<feature type="transmembrane region" description="Helical" evidence="14">
    <location>
        <begin position="488"/>
        <end position="511"/>
    </location>
</feature>
<feature type="compositionally biased region" description="Pro residues" evidence="13">
    <location>
        <begin position="307"/>
        <end position="317"/>
    </location>
</feature>
<dbReference type="PROSITE" id="PS00383">
    <property type="entry name" value="TYR_PHOSPHATASE_1"/>
    <property type="match status" value="1"/>
</dbReference>
<dbReference type="CDD" id="cd14609">
    <property type="entry name" value="R-PTP-N"/>
    <property type="match status" value="1"/>
</dbReference>
<keyword evidence="8" id="KW-0675">Receptor</keyword>
<feature type="domain" description="Tyrosine specific protein phosphatases" evidence="16">
    <location>
        <begin position="801"/>
        <end position="873"/>
    </location>
</feature>
<keyword evidence="7 14" id="KW-0472">Membrane</keyword>
<evidence type="ECO:0000256" key="13">
    <source>
        <dbReference type="SAM" id="MobiDB-lite"/>
    </source>
</evidence>
<dbReference type="InterPro" id="IPR016130">
    <property type="entry name" value="Tyr_Pase_AS"/>
</dbReference>
<accession>A0A8B9SLA6</accession>
<comment type="similarity">
    <text evidence="11">Belongs to the protein-tyrosine phosphatase family. Receptor class 8 subfamily.</text>
</comment>
<keyword evidence="4" id="KW-0732">Signal</keyword>
<dbReference type="Pfam" id="PF14948">
    <property type="entry name" value="RESP18"/>
    <property type="match status" value="1"/>
</dbReference>
<dbReference type="GO" id="GO:0030141">
    <property type="term" value="C:secretory granule"/>
    <property type="evidence" value="ECO:0007669"/>
    <property type="project" value="InterPro"/>
</dbReference>
<dbReference type="SUPFAM" id="SSF52799">
    <property type="entry name" value="(Phosphotyrosine protein) phosphatases II"/>
    <property type="match status" value="1"/>
</dbReference>
<evidence type="ECO:0000256" key="2">
    <source>
        <dbReference type="ARBA" id="ARBA00022553"/>
    </source>
</evidence>
<dbReference type="Gene3D" id="3.30.70.2470">
    <property type="entry name" value="Protein-tyrosine phosphatase receptor IA-2 ectodomain"/>
    <property type="match status" value="1"/>
</dbReference>
<keyword evidence="9" id="KW-0325">Glycoprotein</keyword>
<dbReference type="InterPro" id="IPR029021">
    <property type="entry name" value="Prot-tyrosine_phosphatase-like"/>
</dbReference>
<dbReference type="Ensembl" id="ENSAPLT00020008494.1">
    <property type="protein sequence ID" value="ENSAPLP00020007893.1"/>
    <property type="gene ID" value="ENSAPLG00020005735.1"/>
</dbReference>
<evidence type="ECO:0000256" key="14">
    <source>
        <dbReference type="SAM" id="Phobius"/>
    </source>
</evidence>
<reference evidence="17" key="1">
    <citation type="submission" date="2019-08" db="EMBL/GenBank/DDBJ databases">
        <title>Three high-quality genomes provides insights into domestication of ducks.</title>
        <authorList>
            <person name="Hou Z.C."/>
            <person name="Zhu F."/>
            <person name="Yin Z.T."/>
            <person name="Zhang F."/>
        </authorList>
    </citation>
    <scope>NUCLEOTIDE SEQUENCE [LARGE SCALE GENOMIC DNA]</scope>
</reference>
<dbReference type="PRINTS" id="PR00700">
    <property type="entry name" value="PRTYPHPHTASE"/>
</dbReference>
<evidence type="ECO:0000256" key="7">
    <source>
        <dbReference type="ARBA" id="ARBA00023136"/>
    </source>
</evidence>
<dbReference type="InterPro" id="IPR021613">
    <property type="entry name" value="Receptor_IA-2_dom"/>
</dbReference>
<dbReference type="InterPro" id="IPR000242">
    <property type="entry name" value="PTP_cat"/>
</dbReference>
<evidence type="ECO:0000256" key="6">
    <source>
        <dbReference type="ARBA" id="ARBA00023018"/>
    </source>
</evidence>
<keyword evidence="5 14" id="KW-1133">Transmembrane helix</keyword>
<protein>
    <submittedName>
        <fullName evidence="17">Protein tyrosine phosphatase receptor type N</fullName>
    </submittedName>
</protein>
<dbReference type="SMART" id="SM00194">
    <property type="entry name" value="PTPc"/>
    <property type="match status" value="1"/>
</dbReference>
<dbReference type="Pfam" id="PF11548">
    <property type="entry name" value="Receptor_IA-2"/>
    <property type="match status" value="1"/>
</dbReference>
<feature type="compositionally biased region" description="Low complexity" evidence="13">
    <location>
        <begin position="194"/>
        <end position="207"/>
    </location>
</feature>
<evidence type="ECO:0000256" key="4">
    <source>
        <dbReference type="ARBA" id="ARBA00022729"/>
    </source>
</evidence>
<keyword evidence="2" id="KW-0597">Phosphoprotein</keyword>
<reference evidence="17" key="2">
    <citation type="submission" date="2025-08" db="UniProtKB">
        <authorList>
            <consortium name="Ensembl"/>
        </authorList>
    </citation>
    <scope>IDENTIFICATION</scope>
</reference>
<feature type="domain" description="Tyrosine-protein phosphatase" evidence="15">
    <location>
        <begin position="622"/>
        <end position="882"/>
    </location>
</feature>
<feature type="region of interest" description="Disordered" evidence="13">
    <location>
        <begin position="567"/>
        <end position="596"/>
    </location>
</feature>
<keyword evidence="10" id="KW-0968">Cytoplasmic vesicle</keyword>
<dbReference type="InterPro" id="IPR000387">
    <property type="entry name" value="Tyr_Pase_dom"/>
</dbReference>
<proteinExistence type="inferred from homology"/>
<dbReference type="SMART" id="SM01305">
    <property type="entry name" value="RESP18"/>
    <property type="match status" value="1"/>
</dbReference>
<dbReference type="GO" id="GO:0035773">
    <property type="term" value="P:insulin secretion involved in cellular response to glucose stimulus"/>
    <property type="evidence" value="ECO:0007669"/>
    <property type="project" value="TreeGrafter"/>
</dbReference>
<dbReference type="GO" id="GO:0045202">
    <property type="term" value="C:synapse"/>
    <property type="evidence" value="ECO:0007669"/>
    <property type="project" value="UniProtKB-SubCell"/>
</dbReference>
<evidence type="ECO:0000256" key="1">
    <source>
        <dbReference type="ARBA" id="ARBA00004212"/>
    </source>
</evidence>
<dbReference type="PROSITE" id="PS50056">
    <property type="entry name" value="TYR_PHOSPHATASE_2"/>
    <property type="match status" value="1"/>
</dbReference>
<dbReference type="FunFam" id="3.90.190.10:FF:000017">
    <property type="entry name" value="receptor-type tyrosine-protein phosphatase-like N isoform X2"/>
    <property type="match status" value="1"/>
</dbReference>
<evidence type="ECO:0000256" key="9">
    <source>
        <dbReference type="ARBA" id="ARBA00023180"/>
    </source>
</evidence>
<keyword evidence="6" id="KW-0770">Synapse</keyword>
<evidence type="ECO:0000259" key="16">
    <source>
        <dbReference type="PROSITE" id="PS50056"/>
    </source>
</evidence>
<evidence type="ECO:0000313" key="17">
    <source>
        <dbReference type="Ensembl" id="ENSAPLP00020007893.1"/>
    </source>
</evidence>
<dbReference type="PROSITE" id="PS50055">
    <property type="entry name" value="TYR_PHOSPHATASE_PTP"/>
    <property type="match status" value="1"/>
</dbReference>
<dbReference type="Proteomes" id="UP000694400">
    <property type="component" value="Chromosome 6"/>
</dbReference>
<feature type="region of interest" description="Disordered" evidence="13">
    <location>
        <begin position="277"/>
        <end position="352"/>
    </location>
</feature>
<dbReference type="PANTHER" id="PTHR46106">
    <property type="entry name" value="IA-2 PROTEIN TYROSINE PHOSPHATASE, ISOFORM C"/>
    <property type="match status" value="1"/>
</dbReference>
<dbReference type="AlphaFoldDB" id="A0A8B9SLA6"/>
<evidence type="ECO:0000256" key="12">
    <source>
        <dbReference type="ARBA" id="ARBA00034103"/>
    </source>
</evidence>
<evidence type="ECO:0000313" key="18">
    <source>
        <dbReference type="Proteomes" id="UP000694400"/>
    </source>
</evidence>